<name>A0A7H0HMP2_9ACTN</name>
<keyword evidence="6" id="KW-1185">Reference proteome</keyword>
<dbReference type="KEGG" id="sgj:IAG43_01980"/>
<evidence type="ECO:0000313" key="5">
    <source>
        <dbReference type="EMBL" id="QNP61808.1"/>
    </source>
</evidence>
<accession>A0A7H0HMP2</accession>
<dbReference type="Pfam" id="PF13556">
    <property type="entry name" value="HTH_30"/>
    <property type="match status" value="1"/>
</dbReference>
<dbReference type="AlphaFoldDB" id="A0A7H0HMP2"/>
<dbReference type="InterPro" id="IPR025736">
    <property type="entry name" value="PucR_C-HTH_dom"/>
</dbReference>
<dbReference type="RefSeq" id="WP_187739012.1">
    <property type="nucleotide sequence ID" value="NZ_CP060825.1"/>
</dbReference>
<evidence type="ECO:0000259" key="4">
    <source>
        <dbReference type="Pfam" id="PF17853"/>
    </source>
</evidence>
<dbReference type="Proteomes" id="UP000516230">
    <property type="component" value="Chromosome"/>
</dbReference>
<dbReference type="Pfam" id="PF14361">
    <property type="entry name" value="RsbRD_N"/>
    <property type="match status" value="1"/>
</dbReference>
<dbReference type="InterPro" id="IPR051448">
    <property type="entry name" value="CdaR-like_regulators"/>
</dbReference>
<feature type="domain" description="PucR C-terminal helix-turn-helix" evidence="2">
    <location>
        <begin position="331"/>
        <end position="389"/>
    </location>
</feature>
<organism evidence="5 6">
    <name type="scientific">Streptomyces genisteinicus</name>
    <dbReference type="NCBI Taxonomy" id="2768068"/>
    <lineage>
        <taxon>Bacteria</taxon>
        <taxon>Bacillati</taxon>
        <taxon>Actinomycetota</taxon>
        <taxon>Actinomycetes</taxon>
        <taxon>Kitasatosporales</taxon>
        <taxon>Streptomycetaceae</taxon>
        <taxon>Streptomyces</taxon>
    </lineage>
</organism>
<dbReference type="Gene3D" id="1.10.10.2840">
    <property type="entry name" value="PucR C-terminal helix-turn-helix domain"/>
    <property type="match status" value="1"/>
</dbReference>
<dbReference type="PANTHER" id="PTHR33744:SF1">
    <property type="entry name" value="DNA-BINDING TRANSCRIPTIONAL ACTIVATOR ADER"/>
    <property type="match status" value="1"/>
</dbReference>
<protein>
    <submittedName>
        <fullName evidence="5">Helix-turn-helix domain-containing protein</fullName>
    </submittedName>
</protein>
<gene>
    <name evidence="5" type="ORF">IAG43_01980</name>
</gene>
<dbReference type="PANTHER" id="PTHR33744">
    <property type="entry name" value="CARBOHYDRATE DIACID REGULATOR"/>
    <property type="match status" value="1"/>
</dbReference>
<evidence type="ECO:0000256" key="1">
    <source>
        <dbReference type="ARBA" id="ARBA00006754"/>
    </source>
</evidence>
<dbReference type="InterPro" id="IPR042070">
    <property type="entry name" value="PucR_C-HTH_sf"/>
</dbReference>
<evidence type="ECO:0000259" key="3">
    <source>
        <dbReference type="Pfam" id="PF14361"/>
    </source>
</evidence>
<dbReference type="InterPro" id="IPR025751">
    <property type="entry name" value="RsbRD_N_dom"/>
</dbReference>
<sequence length="394" mass="42377">MNEEPALRRELAATLLADIDGLIEQLAADICAHSAAYASGSPVSQDDLRVTLRGNMELALREFGGMRADAGRFEAVAAENGRLRAEQGMPLATVLQAYRRGGRVLWQAMADWMRDRSPAQQRLVGDMAGAVWETIDRFSSAMADAYRLRTLELQHREASRRGALFEALLDGRADDPAVAAAAATALGVPRQDRYAVVVIAQDTHDPSSPPDPGPALETRGLWSYWRPRAGTVAGLVRVRTYGPADLADLLRAQGVRRAGISPAFESLADAAQGVRLARRALDTLPPGSGQVACLDERLVHAALGAEPEIADRLAARYLDGVLRSGAERQVLLDTLRVWLDSGCSASAAAAALFCHRNTILNRVGRVAELSGWPADSGEARLGWALALRALELEH</sequence>
<reference evidence="5 6" key="1">
    <citation type="submission" date="2020-08" db="EMBL/GenBank/DDBJ databases">
        <title>A novel species.</title>
        <authorList>
            <person name="Gao J."/>
        </authorList>
    </citation>
    <scope>NUCLEOTIDE SEQUENCE [LARGE SCALE GENOMIC DNA]</scope>
    <source>
        <strain evidence="5 6">CRPJ-33</strain>
    </source>
</reference>
<comment type="similarity">
    <text evidence="1">Belongs to the CdaR family.</text>
</comment>
<evidence type="ECO:0000259" key="2">
    <source>
        <dbReference type="Pfam" id="PF13556"/>
    </source>
</evidence>
<dbReference type="InterPro" id="IPR041522">
    <property type="entry name" value="CdaR_GGDEF"/>
</dbReference>
<feature type="domain" description="CdaR GGDEF-like" evidence="4">
    <location>
        <begin position="171"/>
        <end position="282"/>
    </location>
</feature>
<proteinExistence type="inferred from homology"/>
<feature type="domain" description="RsbT co-antagonist protein RsbRD N-terminal" evidence="3">
    <location>
        <begin position="20"/>
        <end position="161"/>
    </location>
</feature>
<evidence type="ECO:0000313" key="6">
    <source>
        <dbReference type="Proteomes" id="UP000516230"/>
    </source>
</evidence>
<dbReference type="Pfam" id="PF17853">
    <property type="entry name" value="GGDEF_2"/>
    <property type="match status" value="1"/>
</dbReference>
<dbReference type="EMBL" id="CP060825">
    <property type="protein sequence ID" value="QNP61808.1"/>
    <property type="molecule type" value="Genomic_DNA"/>
</dbReference>